<dbReference type="InterPro" id="IPR012338">
    <property type="entry name" value="Beta-lactam/transpept-like"/>
</dbReference>
<dbReference type="Pfam" id="PF00905">
    <property type="entry name" value="Transpeptidase"/>
    <property type="match status" value="1"/>
</dbReference>
<feature type="domain" description="Penicillin-binding protein transpeptidase" evidence="6">
    <location>
        <begin position="351"/>
        <end position="627"/>
    </location>
</feature>
<evidence type="ECO:0000256" key="1">
    <source>
        <dbReference type="ARBA" id="ARBA00004370"/>
    </source>
</evidence>
<dbReference type="InterPro" id="IPR005311">
    <property type="entry name" value="PBP_dimer"/>
</dbReference>
<dbReference type="Gene3D" id="3.40.710.10">
    <property type="entry name" value="DD-peptidase/beta-lactamase superfamily"/>
    <property type="match status" value="1"/>
</dbReference>
<organism evidence="8 9">
    <name type="scientific">Nocardioides dubius</name>
    <dbReference type="NCBI Taxonomy" id="317019"/>
    <lineage>
        <taxon>Bacteria</taxon>
        <taxon>Bacillati</taxon>
        <taxon>Actinomycetota</taxon>
        <taxon>Actinomycetes</taxon>
        <taxon>Propionibacteriales</taxon>
        <taxon>Nocardioidaceae</taxon>
        <taxon>Nocardioides</taxon>
    </lineage>
</organism>
<comment type="similarity">
    <text evidence="2">Belongs to the transpeptidase family.</text>
</comment>
<proteinExistence type="inferred from homology"/>
<dbReference type="Gene3D" id="3.30.1390.30">
    <property type="entry name" value="Penicillin-binding protein 2a, domain 3"/>
    <property type="match status" value="1"/>
</dbReference>
<evidence type="ECO:0000259" key="6">
    <source>
        <dbReference type="Pfam" id="PF00905"/>
    </source>
</evidence>
<feature type="domain" description="Penicillin-binding protein dimerisation" evidence="7">
    <location>
        <begin position="136"/>
        <end position="291"/>
    </location>
</feature>
<dbReference type="RefSeq" id="WP_343993856.1">
    <property type="nucleotide sequence ID" value="NZ_BAAALG010000008.1"/>
</dbReference>
<keyword evidence="3" id="KW-0472">Membrane</keyword>
<reference evidence="8 9" key="1">
    <citation type="journal article" date="2019" name="Int. J. Syst. Evol. Microbiol.">
        <title>The Global Catalogue of Microorganisms (GCM) 10K type strain sequencing project: providing services to taxonomists for standard genome sequencing and annotation.</title>
        <authorList>
            <consortium name="The Broad Institute Genomics Platform"/>
            <consortium name="The Broad Institute Genome Sequencing Center for Infectious Disease"/>
            <person name="Wu L."/>
            <person name="Ma J."/>
        </authorList>
    </citation>
    <scope>NUCLEOTIDE SEQUENCE [LARGE SCALE GENOMIC DNA]</scope>
    <source>
        <strain evidence="8 9">JCM 13008</strain>
    </source>
</reference>
<evidence type="ECO:0000256" key="4">
    <source>
        <dbReference type="SAM" id="MobiDB-lite"/>
    </source>
</evidence>
<protein>
    <submittedName>
        <fullName evidence="8">Penicillin-binding transpeptidase domain-containing protein</fullName>
    </submittedName>
</protein>
<dbReference type="PANTHER" id="PTHR30627:SF24">
    <property type="entry name" value="PENICILLIN-BINDING PROTEIN 4B"/>
    <property type="match status" value="1"/>
</dbReference>
<comment type="caution">
    <text evidence="8">The sequence shown here is derived from an EMBL/GenBank/DDBJ whole genome shotgun (WGS) entry which is preliminary data.</text>
</comment>
<sequence>MRLAGLLALGLSASALVACSDDGADAARTFANDLATALEQRDLAPVAVDGDAAAYAALVAPLEAVPVEVEVAGVEADGDSAEVELAWQWRSGEQPWAYATTAELARDGDDWSLRWQPSVLEPSLVEGETLALARLAPRRGEILGAAKQPIVTERDVIRYGLDKTKIEPGQVAGSARRIAQALDIEVAPFVKRAKAAGEKAFVEAITLRAEDAKQSVPASYENIPGAVGIGTTRPLAPTREFALPLLGSVGEATAEIVKESEGAVQAGDLVGLSGLQARYDEQLRGVPGVRISANPADADADADADAETDAAEPRVLHESDPVDGEPLTLTLDVGLQREAEQILAGVGPASAIVAIDPASGDIVAAASGPGSGGQNTATFGRYAPGSTMKVVSSLALLRSGLRPDSMVQCPATLTVDGKSFKNYSDYPASSLGRIPLREAVAQSCNTAFVGQYDTLSDDAMTDAAAALGLGVDHDLGFPAYFGQVPPPAGPTEKAADLIGQGKVLASPMAMATVAASVRAGHAVLPQLVVGHEVTQQDPAEPLSAAEAKQLRALMRGVVTSGSGRFLADLGGDLGAKTGTAEYGEPNAAGDLATHAWMIAQRPGLAVAVFVADGQSGSATAGPLLEAFLTAAR</sequence>
<dbReference type="EMBL" id="BAAALG010000008">
    <property type="protein sequence ID" value="GAA1101463.1"/>
    <property type="molecule type" value="Genomic_DNA"/>
</dbReference>
<dbReference type="InterPro" id="IPR036138">
    <property type="entry name" value="PBP_dimer_sf"/>
</dbReference>
<evidence type="ECO:0000313" key="8">
    <source>
        <dbReference type="EMBL" id="GAA1101463.1"/>
    </source>
</evidence>
<keyword evidence="5" id="KW-0732">Signal</keyword>
<dbReference type="Gene3D" id="3.90.1310.10">
    <property type="entry name" value="Penicillin-binding protein 2a (Domain 2)"/>
    <property type="match status" value="1"/>
</dbReference>
<dbReference type="SUPFAM" id="SSF56519">
    <property type="entry name" value="Penicillin binding protein dimerisation domain"/>
    <property type="match status" value="1"/>
</dbReference>
<dbReference type="SUPFAM" id="SSF56601">
    <property type="entry name" value="beta-lactamase/transpeptidase-like"/>
    <property type="match status" value="1"/>
</dbReference>
<feature type="compositionally biased region" description="Acidic residues" evidence="4">
    <location>
        <begin position="298"/>
        <end position="310"/>
    </location>
</feature>
<dbReference type="PANTHER" id="PTHR30627">
    <property type="entry name" value="PEPTIDOGLYCAN D,D-TRANSPEPTIDASE"/>
    <property type="match status" value="1"/>
</dbReference>
<keyword evidence="9" id="KW-1185">Reference proteome</keyword>
<dbReference type="Pfam" id="PF03717">
    <property type="entry name" value="PBP_dimer"/>
    <property type="match status" value="1"/>
</dbReference>
<feature type="signal peptide" evidence="5">
    <location>
        <begin position="1"/>
        <end position="17"/>
    </location>
</feature>
<feature type="chain" id="PRO_5045036006" evidence="5">
    <location>
        <begin position="18"/>
        <end position="632"/>
    </location>
</feature>
<gene>
    <name evidence="8" type="ORF">GCM10009668_19660</name>
</gene>
<comment type="subcellular location">
    <subcellularLocation>
        <location evidence="1">Membrane</location>
    </subcellularLocation>
</comment>
<evidence type="ECO:0000256" key="3">
    <source>
        <dbReference type="ARBA" id="ARBA00023136"/>
    </source>
</evidence>
<evidence type="ECO:0000313" key="9">
    <source>
        <dbReference type="Proteomes" id="UP001501581"/>
    </source>
</evidence>
<evidence type="ECO:0000256" key="2">
    <source>
        <dbReference type="ARBA" id="ARBA00007171"/>
    </source>
</evidence>
<dbReference type="InterPro" id="IPR050515">
    <property type="entry name" value="Beta-lactam/transpept"/>
</dbReference>
<accession>A0ABN1TSW3</accession>
<feature type="region of interest" description="Disordered" evidence="4">
    <location>
        <begin position="293"/>
        <end position="312"/>
    </location>
</feature>
<evidence type="ECO:0000259" key="7">
    <source>
        <dbReference type="Pfam" id="PF03717"/>
    </source>
</evidence>
<dbReference type="Proteomes" id="UP001501581">
    <property type="component" value="Unassembled WGS sequence"/>
</dbReference>
<name>A0ABN1TSW3_9ACTN</name>
<evidence type="ECO:0000256" key="5">
    <source>
        <dbReference type="SAM" id="SignalP"/>
    </source>
</evidence>
<dbReference type="InterPro" id="IPR001460">
    <property type="entry name" value="PCN-bd_Tpept"/>
</dbReference>
<dbReference type="PROSITE" id="PS51257">
    <property type="entry name" value="PROKAR_LIPOPROTEIN"/>
    <property type="match status" value="1"/>
</dbReference>